<keyword evidence="2" id="KW-1185">Reference proteome</keyword>
<accession>A0A8J7M9S4</accession>
<dbReference type="Pfam" id="PF20319">
    <property type="entry name" value="DUF6614"/>
    <property type="match status" value="1"/>
</dbReference>
<dbReference type="EMBL" id="JAEHHL010000010">
    <property type="protein sequence ID" value="MBK0400793.1"/>
    <property type="molecule type" value="Genomic_DNA"/>
</dbReference>
<dbReference type="RefSeq" id="WP_200612297.1">
    <property type="nucleotide sequence ID" value="NZ_JAEHHL010000010.1"/>
</dbReference>
<gene>
    <name evidence="1" type="ORF">H0I76_16455</name>
</gene>
<evidence type="ECO:0000313" key="1">
    <source>
        <dbReference type="EMBL" id="MBK0400793.1"/>
    </source>
</evidence>
<comment type="caution">
    <text evidence="1">The sequence shown here is derived from an EMBL/GenBank/DDBJ whole genome shotgun (WGS) entry which is preliminary data.</text>
</comment>
<proteinExistence type="predicted"/>
<dbReference type="Proteomes" id="UP000655420">
    <property type="component" value="Unassembled WGS sequence"/>
</dbReference>
<dbReference type="InterPro" id="IPR046722">
    <property type="entry name" value="DUF6614"/>
</dbReference>
<name>A0A8J7M9S4_9RHOB</name>
<evidence type="ECO:0000313" key="2">
    <source>
        <dbReference type="Proteomes" id="UP000655420"/>
    </source>
</evidence>
<organism evidence="1 2">
    <name type="scientific">Thermohalobaculum xanthum</name>
    <dbReference type="NCBI Taxonomy" id="2753746"/>
    <lineage>
        <taxon>Bacteria</taxon>
        <taxon>Pseudomonadati</taxon>
        <taxon>Pseudomonadota</taxon>
        <taxon>Alphaproteobacteria</taxon>
        <taxon>Rhodobacterales</taxon>
        <taxon>Paracoccaceae</taxon>
        <taxon>Thermohalobaculum</taxon>
    </lineage>
</organism>
<protein>
    <submittedName>
        <fullName evidence="1">Uncharacterized protein</fullName>
    </submittedName>
</protein>
<dbReference type="AlphaFoldDB" id="A0A8J7M9S4"/>
<sequence length="109" mass="12638">MFQMLTCFNLKRGVGLEEFGAALESFISHLRETGLALGGSGVKRRCVETHLDTDRERGHEFFFVMDFRDKAQSDAAFDYLKARTPEGFRRHRAVFSRVRDQVFICWQDA</sequence>
<reference evidence="1" key="1">
    <citation type="submission" date="2020-12" db="EMBL/GenBank/DDBJ databases">
        <title>Bacterial taxonomy.</title>
        <authorList>
            <person name="Pan X."/>
        </authorList>
    </citation>
    <scope>NUCLEOTIDE SEQUENCE</scope>
    <source>
        <strain evidence="1">M0105</strain>
    </source>
</reference>